<reference evidence="2 3" key="1">
    <citation type="submission" date="2023-05" db="EMBL/GenBank/DDBJ databases">
        <title>Genome sequence of Pinibacter sp. MAH-24.</title>
        <authorList>
            <person name="Huq M.A."/>
        </authorList>
    </citation>
    <scope>NUCLEOTIDE SEQUENCE [LARGE SCALE GENOMIC DNA]</scope>
    <source>
        <strain evidence="2 3">MAH-24</strain>
    </source>
</reference>
<protein>
    <submittedName>
        <fullName evidence="2">DUF5103 domain-containing protein</fullName>
    </submittedName>
</protein>
<name>A0ABT6RCY6_9BACT</name>
<dbReference type="Proteomes" id="UP001226434">
    <property type="component" value="Unassembled WGS sequence"/>
</dbReference>
<keyword evidence="3" id="KW-1185">Reference proteome</keyword>
<dbReference type="Pfam" id="PF17116">
    <property type="entry name" value="T9SS_plug_1st"/>
    <property type="match status" value="1"/>
</dbReference>
<evidence type="ECO:0000259" key="1">
    <source>
        <dbReference type="Pfam" id="PF17116"/>
    </source>
</evidence>
<proteinExistence type="predicted"/>
<accession>A0ABT6RCY6</accession>
<comment type="caution">
    <text evidence="2">The sequence shown here is derived from an EMBL/GenBank/DDBJ whole genome shotgun (WGS) entry which is preliminary data.</text>
</comment>
<organism evidence="2 3">
    <name type="scientific">Pinibacter soli</name>
    <dbReference type="NCBI Taxonomy" id="3044211"/>
    <lineage>
        <taxon>Bacteria</taxon>
        <taxon>Pseudomonadati</taxon>
        <taxon>Bacteroidota</taxon>
        <taxon>Chitinophagia</taxon>
        <taxon>Chitinophagales</taxon>
        <taxon>Chitinophagaceae</taxon>
        <taxon>Pinibacter</taxon>
    </lineage>
</organism>
<feature type="domain" description="Type 9 secretion system plug protein N-terminal" evidence="1">
    <location>
        <begin position="30"/>
        <end position="154"/>
    </location>
</feature>
<evidence type="ECO:0000313" key="2">
    <source>
        <dbReference type="EMBL" id="MDI3319727.1"/>
    </source>
</evidence>
<gene>
    <name evidence="2" type="ORF">QJ048_08085</name>
</gene>
<dbReference type="RefSeq" id="WP_282333830.1">
    <property type="nucleotide sequence ID" value="NZ_JASBRG010000005.1"/>
</dbReference>
<dbReference type="InterPro" id="IPR031345">
    <property type="entry name" value="T9SS_Plug_N"/>
</dbReference>
<dbReference type="EMBL" id="JASBRG010000005">
    <property type="protein sequence ID" value="MDI3319727.1"/>
    <property type="molecule type" value="Genomic_DNA"/>
</dbReference>
<sequence length="426" mass="49242">MKKLILLFAIICGIGDCVLAQPEYTYVDNIKNIKLYPYGNQIGYPILGLNSGDKMELHFDDLDGGVGDYSYTYQLCNADWTPAMLGQLDFIRGFVSNRLLTYRNSSVSLTKYTHYQAVLPENNSAPSRSGNYLLKVYANGDTSQLLFTRRFLVVDTKAAAIVQVQQPFNGQYFTTHQKIQLTVNTKALDLVNPMQQVKVCILQNNRWDNAVVNIKPTFIRQNELAYNTEEDCVFPGGREWRWLDLRSFRLQSDRVTHADYRKDGTDIYVKTDLDREKQPFLYYQDNNGRFYNDVTESVNYLWQADYAKVNFSFRTPDGHPFDGRDLYLLGELTNYGLDPEAKMVYNADKGLYETSLFLKQGYYDYSYITVDKKKPKADFSNTEGNYWDTENNYTILVYYRSLNDRADELVDVTQVNSLSGRQGYSN</sequence>
<evidence type="ECO:0000313" key="3">
    <source>
        <dbReference type="Proteomes" id="UP001226434"/>
    </source>
</evidence>